<feature type="region of interest" description="Disordered" evidence="1">
    <location>
        <begin position="1"/>
        <end position="20"/>
    </location>
</feature>
<reference evidence="2 3" key="1">
    <citation type="submission" date="2022-06" db="EMBL/GenBank/DDBJ databases">
        <title>Haloarcula sp. a new haloarchaeum isolate from saline soil.</title>
        <authorList>
            <person name="Strakova D."/>
            <person name="Galisteo C."/>
            <person name="Sanchez-Porro C."/>
            <person name="Ventosa A."/>
        </authorList>
    </citation>
    <scope>NUCLEOTIDE SEQUENCE [LARGE SCALE GENOMIC DNA]</scope>
    <source>
        <strain evidence="2 3">S1AR25-5A</strain>
    </source>
</reference>
<evidence type="ECO:0000256" key="1">
    <source>
        <dbReference type="SAM" id="MobiDB-lite"/>
    </source>
</evidence>
<proteinExistence type="predicted"/>
<organism evidence="2 3">
    <name type="scientific">Haloarcula terrestris</name>
    <dbReference type="NCBI Taxonomy" id="2950533"/>
    <lineage>
        <taxon>Archaea</taxon>
        <taxon>Methanobacteriati</taxon>
        <taxon>Methanobacteriota</taxon>
        <taxon>Stenosarchaea group</taxon>
        <taxon>Halobacteria</taxon>
        <taxon>Halobacteriales</taxon>
        <taxon>Haloarculaceae</taxon>
        <taxon>Haloarcula</taxon>
    </lineage>
</organism>
<protein>
    <submittedName>
        <fullName evidence="2">Uncharacterized protein</fullName>
    </submittedName>
</protein>
<dbReference type="EMBL" id="JAMQOM010000020">
    <property type="protein sequence ID" value="MDS0223639.1"/>
    <property type="molecule type" value="Genomic_DNA"/>
</dbReference>
<name>A0AAE4JKT5_9EURY</name>
<accession>A0AAE4JKT5</accession>
<keyword evidence="3" id="KW-1185">Reference proteome</keyword>
<comment type="caution">
    <text evidence="2">The sequence shown here is derived from an EMBL/GenBank/DDBJ whole genome shotgun (WGS) entry which is preliminary data.</text>
</comment>
<dbReference type="Proteomes" id="UP001253439">
    <property type="component" value="Unassembled WGS sequence"/>
</dbReference>
<dbReference type="AlphaFoldDB" id="A0AAE4JKT5"/>
<evidence type="ECO:0000313" key="3">
    <source>
        <dbReference type="Proteomes" id="UP001253439"/>
    </source>
</evidence>
<sequence length="112" mass="12282">MATTQSNPQERTDLPYGTTLIGTDTNGHEHRFAGAVTDHRVFICDADEILEVHDLAELAEEGVLEPTTYDGELYGATTPRAWVAAWASECCGWSEVRLGESLVDQAVRVMDV</sequence>
<gene>
    <name evidence="2" type="ORF">NDI54_20055</name>
</gene>
<dbReference type="RefSeq" id="WP_310898164.1">
    <property type="nucleotide sequence ID" value="NZ_JAMQOM010000020.1"/>
</dbReference>
<evidence type="ECO:0000313" key="2">
    <source>
        <dbReference type="EMBL" id="MDS0223639.1"/>
    </source>
</evidence>